<reference evidence="1" key="1">
    <citation type="submission" date="2023-10" db="EMBL/GenBank/DDBJ databases">
        <authorList>
            <person name="Domelevo Entfellner J.-B."/>
        </authorList>
    </citation>
    <scope>NUCLEOTIDE SEQUENCE</scope>
</reference>
<dbReference type="Proteomes" id="UP001189624">
    <property type="component" value="Chromosome 8"/>
</dbReference>
<organism evidence="1 2">
    <name type="scientific">Sphenostylis stenocarpa</name>
    <dbReference type="NCBI Taxonomy" id="92480"/>
    <lineage>
        <taxon>Eukaryota</taxon>
        <taxon>Viridiplantae</taxon>
        <taxon>Streptophyta</taxon>
        <taxon>Embryophyta</taxon>
        <taxon>Tracheophyta</taxon>
        <taxon>Spermatophyta</taxon>
        <taxon>Magnoliopsida</taxon>
        <taxon>eudicotyledons</taxon>
        <taxon>Gunneridae</taxon>
        <taxon>Pentapetalae</taxon>
        <taxon>rosids</taxon>
        <taxon>fabids</taxon>
        <taxon>Fabales</taxon>
        <taxon>Fabaceae</taxon>
        <taxon>Papilionoideae</taxon>
        <taxon>50 kb inversion clade</taxon>
        <taxon>NPAAA clade</taxon>
        <taxon>indigoferoid/millettioid clade</taxon>
        <taxon>Phaseoleae</taxon>
        <taxon>Sphenostylis</taxon>
    </lineage>
</organism>
<dbReference type="EMBL" id="OY731405">
    <property type="protein sequence ID" value="CAJ1972061.1"/>
    <property type="molecule type" value="Genomic_DNA"/>
</dbReference>
<protein>
    <submittedName>
        <fullName evidence="1">Uncharacterized protein</fullName>
    </submittedName>
</protein>
<accession>A0AA86T9J6</accession>
<evidence type="ECO:0000313" key="1">
    <source>
        <dbReference type="EMBL" id="CAJ1972061.1"/>
    </source>
</evidence>
<name>A0AA86T9J6_9FABA</name>
<dbReference type="AlphaFoldDB" id="A0AA86T9J6"/>
<gene>
    <name evidence="1" type="ORF">AYBTSS11_LOCUS24073</name>
</gene>
<dbReference type="Gramene" id="rna-AYBTSS11_LOCUS24073">
    <property type="protein sequence ID" value="CAJ1972061.1"/>
    <property type="gene ID" value="gene-AYBTSS11_LOCUS24073"/>
</dbReference>
<keyword evidence="2" id="KW-1185">Reference proteome</keyword>
<evidence type="ECO:0000313" key="2">
    <source>
        <dbReference type="Proteomes" id="UP001189624"/>
    </source>
</evidence>
<proteinExistence type="predicted"/>
<sequence>MALEEEVKVVVESGSSMVSVEEVKVEAVVEVENDNSMALVGEVKVVEESDNSMASFWEVVVVVEESDNNMASLVEEVVKNSGMEERQVVEVTSRCSGQLRFEMGSLETQLPIQD</sequence>